<protein>
    <recommendedName>
        <fullName evidence="1">DUF1023 domain-containing protein</fullName>
    </recommendedName>
</protein>
<evidence type="ECO:0000259" key="1">
    <source>
        <dbReference type="Pfam" id="PF06259"/>
    </source>
</evidence>
<dbReference type="RefSeq" id="WP_153024436.1">
    <property type="nucleotide sequence ID" value="NZ_WIAO01000005.1"/>
</dbReference>
<evidence type="ECO:0000313" key="3">
    <source>
        <dbReference type="Proteomes" id="UP000477750"/>
    </source>
</evidence>
<keyword evidence="3" id="KW-1185">Reference proteome</keyword>
<comment type="caution">
    <text evidence="2">The sequence shown here is derived from an EMBL/GenBank/DDBJ whole genome shotgun (WGS) entry which is preliminary data.</text>
</comment>
<dbReference type="SUPFAM" id="SSF53474">
    <property type="entry name" value="alpha/beta-Hydrolases"/>
    <property type="match status" value="1"/>
</dbReference>
<name>A0A6L5G6M5_9ACTN</name>
<feature type="domain" description="DUF1023" evidence="1">
    <location>
        <begin position="300"/>
        <end position="463"/>
    </location>
</feature>
<dbReference type="AlphaFoldDB" id="A0A6L5G6M5"/>
<accession>A0A6L5G6M5</accession>
<proteinExistence type="predicted"/>
<evidence type="ECO:0000313" key="2">
    <source>
        <dbReference type="EMBL" id="MQM25294.1"/>
    </source>
</evidence>
<dbReference type="EMBL" id="WIAO01000005">
    <property type="protein sequence ID" value="MQM25294.1"/>
    <property type="molecule type" value="Genomic_DNA"/>
</dbReference>
<dbReference type="InterPro" id="IPR029058">
    <property type="entry name" value="AB_hydrolase_fold"/>
</dbReference>
<reference evidence="2 3" key="1">
    <citation type="submission" date="2019-10" db="EMBL/GenBank/DDBJ databases">
        <title>Glycomyces albidus sp. nov., a novel actinomycete isolated from rhizosphere soil of wheat (Triticum aestivum L.).</title>
        <authorList>
            <person name="Qian L."/>
        </authorList>
    </citation>
    <scope>NUCLEOTIDE SEQUENCE [LARGE SCALE GENOMIC DNA]</scope>
    <source>
        <strain evidence="2 3">NEAU-7082</strain>
    </source>
</reference>
<organism evidence="2 3">
    <name type="scientific">Glycomyces albidus</name>
    <dbReference type="NCBI Taxonomy" id="2656774"/>
    <lineage>
        <taxon>Bacteria</taxon>
        <taxon>Bacillati</taxon>
        <taxon>Actinomycetota</taxon>
        <taxon>Actinomycetes</taxon>
        <taxon>Glycomycetales</taxon>
        <taxon>Glycomycetaceae</taxon>
        <taxon>Glycomyces</taxon>
    </lineage>
</organism>
<sequence>MAVSYRALRDADFGPLAAVGEQWLAQAGRLEEREAELDDLRRRRLGEAEWTGTVAEEVRSRVKLIADDAVERAGECRRIAAAIEDAVAVFKDRQEELEELLASLPEGLSVDADGVVTAESAEDAAAFERRVEAILDAVGEADETLHAAVAAIAGTTDAGERAELAAGVALADDFQDMLDGGADPAAVNAWWDGLSPFEQQGLLEARPELLAQVDGIPTAVRDSANRTLLDGELERRENEIEAVEDRLAADPGDEDLRRRLEGLRDTQRDLVRLRDEVGEPYQVGSGGPALERYLLGYSSAGDGRAVVAIGNPDTADHVSVLVPGTGTDLGNVGGSLDRAELMAGDAYWADPGSSTASVLWLGYDAPDEIVPHAMDRGYAEDAAEDLSSFASGLRAVDEDGASHVTVTGHSYGSTTVGIAARDAGLDVDDMVFVASPGVGVDSASDLGIDPDRVWATRNEEDIIGWAREDAIGAIAGGGAGGLVGGAAGGLIGGALGYFASDHDDLVHGTDPVSDAFGGRTFQSDATRDADGFEELWKDNAENHSSYWDGDNGHPRNVARDNLAYIVTGQTSGVR</sequence>
<dbReference type="Pfam" id="PF06259">
    <property type="entry name" value="Abhydrolase_8"/>
    <property type="match status" value="1"/>
</dbReference>
<dbReference type="Proteomes" id="UP000477750">
    <property type="component" value="Unassembled WGS sequence"/>
</dbReference>
<gene>
    <name evidence="2" type="ORF">GFD30_06880</name>
</gene>
<dbReference type="InterPro" id="IPR010427">
    <property type="entry name" value="DUF1023"/>
</dbReference>